<evidence type="ECO:0000313" key="3">
    <source>
        <dbReference type="EMBL" id="TPX61930.1"/>
    </source>
</evidence>
<organism evidence="3 4">
    <name type="scientific">Powellomyces hirtus</name>
    <dbReference type="NCBI Taxonomy" id="109895"/>
    <lineage>
        <taxon>Eukaryota</taxon>
        <taxon>Fungi</taxon>
        <taxon>Fungi incertae sedis</taxon>
        <taxon>Chytridiomycota</taxon>
        <taxon>Chytridiomycota incertae sedis</taxon>
        <taxon>Chytridiomycetes</taxon>
        <taxon>Spizellomycetales</taxon>
        <taxon>Powellomycetaceae</taxon>
        <taxon>Powellomyces</taxon>
    </lineage>
</organism>
<sequence>MSNMIRLFDSSGTTIVDSIATDYEDSFSLETFGELIQAHYECDPVGSKAFIIARVQTWDMKQPGRAFYSYYNAYHLNRILFQTQVYLGKKLIHRLHVLNPLTNTDIIGDVQYFMVRIPVADGMAPGTGTGGGGEQVGKEKHGKKDTDDQPSILATALANDDKKNPESEGLLSRRGNRPSTAPSRASKVPSIITSPTTPSPGSGGNRYRTNLPPPSPSVRELESNPLGMIASWTLMGPLVSEITEEEPTGPGPLRRKFSLATMRMASPYPAFPPGPKSAQPMLETDIPGEFVLNIPPPSPVRGNSGTSSTSSGSYSQAGSSAALFPEVKIITKPPQGMLMLNSLNKRPHRVNIPVGTVTRFANPVPRDALTHAAQTPPVRRRSLSMLNHAPKKWEAAAKSTGKTMAITSSSDTLAIAEFTSLLPSSITSFDAVLFATDTDYLETSRTRATFRANAVVLEDVKLFEMPEFTGEDSPLPFVVIDDSPLCECCFPSNEALNNMSPPWRWFHRTKVWICILCLAGLLAFLVARYAKSAAEPYGLR</sequence>
<dbReference type="Proteomes" id="UP000318582">
    <property type="component" value="Unassembled WGS sequence"/>
</dbReference>
<feature type="compositionally biased region" description="Low complexity" evidence="1">
    <location>
        <begin position="189"/>
        <end position="200"/>
    </location>
</feature>
<dbReference type="Pfam" id="PF17010">
    <property type="entry name" value="DUF5092"/>
    <property type="match status" value="1"/>
</dbReference>
<gene>
    <name evidence="3" type="ORF">PhCBS80983_g00877</name>
</gene>
<feature type="region of interest" description="Disordered" evidence="1">
    <location>
        <begin position="288"/>
        <end position="317"/>
    </location>
</feature>
<proteinExistence type="predicted"/>
<reference evidence="3 4" key="1">
    <citation type="journal article" date="2019" name="Sci. Rep.">
        <title>Comparative genomics of chytrid fungi reveal insights into the obligate biotrophic and pathogenic lifestyle of Synchytrium endobioticum.</title>
        <authorList>
            <person name="van de Vossenberg B.T.L.H."/>
            <person name="Warris S."/>
            <person name="Nguyen H.D.T."/>
            <person name="van Gent-Pelzer M.P.E."/>
            <person name="Joly D.L."/>
            <person name="van de Geest H.C."/>
            <person name="Bonants P.J.M."/>
            <person name="Smith D.S."/>
            <person name="Levesque C.A."/>
            <person name="van der Lee T.A.J."/>
        </authorList>
    </citation>
    <scope>NUCLEOTIDE SEQUENCE [LARGE SCALE GENOMIC DNA]</scope>
    <source>
        <strain evidence="3 4">CBS 809.83</strain>
    </source>
</reference>
<accession>A0A507EFF0</accession>
<feature type="compositionally biased region" description="Basic and acidic residues" evidence="1">
    <location>
        <begin position="136"/>
        <end position="147"/>
    </location>
</feature>
<feature type="compositionally biased region" description="Gly residues" evidence="1">
    <location>
        <begin position="125"/>
        <end position="135"/>
    </location>
</feature>
<evidence type="ECO:0000313" key="4">
    <source>
        <dbReference type="Proteomes" id="UP000318582"/>
    </source>
</evidence>
<keyword evidence="2" id="KW-1133">Transmembrane helix</keyword>
<evidence type="ECO:0000256" key="2">
    <source>
        <dbReference type="SAM" id="Phobius"/>
    </source>
</evidence>
<feature type="transmembrane region" description="Helical" evidence="2">
    <location>
        <begin position="511"/>
        <end position="530"/>
    </location>
</feature>
<name>A0A507EFF0_9FUNG</name>
<keyword evidence="4" id="KW-1185">Reference proteome</keyword>
<evidence type="ECO:0000256" key="1">
    <source>
        <dbReference type="SAM" id="MobiDB-lite"/>
    </source>
</evidence>
<keyword evidence="2" id="KW-0812">Transmembrane</keyword>
<feature type="compositionally biased region" description="Low complexity" evidence="1">
    <location>
        <begin position="304"/>
        <end position="317"/>
    </location>
</feature>
<keyword evidence="2" id="KW-0472">Membrane</keyword>
<feature type="region of interest" description="Disordered" evidence="1">
    <location>
        <begin position="125"/>
        <end position="221"/>
    </location>
</feature>
<dbReference type="InterPro" id="IPR031537">
    <property type="entry name" value="DUF5092"/>
</dbReference>
<dbReference type="AlphaFoldDB" id="A0A507EFF0"/>
<dbReference type="EMBL" id="QEAQ01000005">
    <property type="protein sequence ID" value="TPX61930.1"/>
    <property type="molecule type" value="Genomic_DNA"/>
</dbReference>
<protein>
    <submittedName>
        <fullName evidence="3">Uncharacterized protein</fullName>
    </submittedName>
</protein>
<comment type="caution">
    <text evidence="3">The sequence shown here is derived from an EMBL/GenBank/DDBJ whole genome shotgun (WGS) entry which is preliminary data.</text>
</comment>